<dbReference type="InterPro" id="IPR005148">
    <property type="entry name" value="Arg-tRNA-synth_N"/>
</dbReference>
<evidence type="ECO:0000256" key="2">
    <source>
        <dbReference type="ARBA" id="ARBA00022598"/>
    </source>
</evidence>
<dbReference type="SUPFAM" id="SSF47323">
    <property type="entry name" value="Anticodon-binding domain of a subclass of class I aminoacyl-tRNA synthetases"/>
    <property type="match status" value="1"/>
</dbReference>
<dbReference type="Proteomes" id="UP001596112">
    <property type="component" value="Unassembled WGS sequence"/>
</dbReference>
<evidence type="ECO:0000259" key="7">
    <source>
        <dbReference type="SMART" id="SM00836"/>
    </source>
</evidence>
<feature type="domain" description="Arginyl tRNA synthetase N-terminal" evidence="8">
    <location>
        <begin position="4"/>
        <end position="92"/>
    </location>
</feature>
<feature type="region of interest" description="Disordered" evidence="6">
    <location>
        <begin position="160"/>
        <end position="218"/>
    </location>
</feature>
<dbReference type="Gene3D" id="3.30.1360.70">
    <property type="entry name" value="Arginyl tRNA synthetase N-terminal domain"/>
    <property type="match status" value="1"/>
</dbReference>
<evidence type="ECO:0000256" key="1">
    <source>
        <dbReference type="ARBA" id="ARBA00012837"/>
    </source>
</evidence>
<name>A0ABW1BIJ9_9ACTN</name>
<dbReference type="SUPFAM" id="SSF55190">
    <property type="entry name" value="Arginyl-tRNA synthetase (ArgRS), N-terminal 'additional' domain"/>
    <property type="match status" value="1"/>
</dbReference>
<evidence type="ECO:0000256" key="6">
    <source>
        <dbReference type="SAM" id="MobiDB-lite"/>
    </source>
</evidence>
<evidence type="ECO:0000259" key="8">
    <source>
        <dbReference type="SMART" id="SM01016"/>
    </source>
</evidence>
<dbReference type="EMBL" id="JBHSNZ010000037">
    <property type="protein sequence ID" value="MFC5812579.1"/>
    <property type="molecule type" value="Genomic_DNA"/>
</dbReference>
<dbReference type="Gene3D" id="1.10.730.10">
    <property type="entry name" value="Isoleucyl-tRNA Synthetase, Domain 1"/>
    <property type="match status" value="1"/>
</dbReference>
<dbReference type="Pfam" id="PF03485">
    <property type="entry name" value="Arg_tRNA_synt_N"/>
    <property type="match status" value="1"/>
</dbReference>
<keyword evidence="4" id="KW-0067">ATP-binding</keyword>
<dbReference type="SMART" id="SM00836">
    <property type="entry name" value="DALR_1"/>
    <property type="match status" value="1"/>
</dbReference>
<comment type="catalytic activity">
    <reaction evidence="5">
        <text>tRNA(Arg) + L-arginine + ATP = L-arginyl-tRNA(Arg) + AMP + diphosphate</text>
        <dbReference type="Rhea" id="RHEA:20301"/>
        <dbReference type="Rhea" id="RHEA-COMP:9658"/>
        <dbReference type="Rhea" id="RHEA-COMP:9673"/>
        <dbReference type="ChEBI" id="CHEBI:30616"/>
        <dbReference type="ChEBI" id="CHEBI:32682"/>
        <dbReference type="ChEBI" id="CHEBI:33019"/>
        <dbReference type="ChEBI" id="CHEBI:78442"/>
        <dbReference type="ChEBI" id="CHEBI:78513"/>
        <dbReference type="ChEBI" id="CHEBI:456215"/>
        <dbReference type="EC" id="6.1.1.19"/>
    </reaction>
</comment>
<reference evidence="10" key="1">
    <citation type="journal article" date="2019" name="Int. J. Syst. Evol. Microbiol.">
        <title>The Global Catalogue of Microorganisms (GCM) 10K type strain sequencing project: providing services to taxonomists for standard genome sequencing and annotation.</title>
        <authorList>
            <consortium name="The Broad Institute Genomics Platform"/>
            <consortium name="The Broad Institute Genome Sequencing Center for Infectious Disease"/>
            <person name="Wu L."/>
            <person name="Ma J."/>
        </authorList>
    </citation>
    <scope>NUCLEOTIDE SEQUENCE [LARGE SCALE GENOMIC DNA]</scope>
    <source>
        <strain evidence="10">JCM 9918</strain>
    </source>
</reference>
<accession>A0ABW1BIJ9</accession>
<gene>
    <name evidence="9" type="primary">nrtL</name>
    <name evidence="9" type="ORF">ACFQGO_34600</name>
</gene>
<dbReference type="SMART" id="SM01016">
    <property type="entry name" value="Arg_tRNA_synt_N"/>
    <property type="match status" value="1"/>
</dbReference>
<dbReference type="PANTHER" id="PTHR11956:SF5">
    <property type="entry name" value="ARGININE--TRNA LIGASE, CYTOPLASMIC"/>
    <property type="match status" value="1"/>
</dbReference>
<dbReference type="Pfam" id="PF05746">
    <property type="entry name" value="DALR_1"/>
    <property type="match status" value="1"/>
</dbReference>
<evidence type="ECO:0000313" key="9">
    <source>
        <dbReference type="EMBL" id="MFC5812579.1"/>
    </source>
</evidence>
<dbReference type="RefSeq" id="WP_272172278.1">
    <property type="nucleotide sequence ID" value="NZ_JAQOSL010000049.1"/>
</dbReference>
<keyword evidence="3" id="KW-0547">Nucleotide-binding</keyword>
<keyword evidence="10" id="KW-1185">Reference proteome</keyword>
<organism evidence="9 10">
    <name type="scientific">Streptomyces heilongjiangensis</name>
    <dbReference type="NCBI Taxonomy" id="945052"/>
    <lineage>
        <taxon>Bacteria</taxon>
        <taxon>Bacillati</taxon>
        <taxon>Actinomycetota</taxon>
        <taxon>Actinomycetes</taxon>
        <taxon>Kitasatosporales</taxon>
        <taxon>Streptomycetaceae</taxon>
        <taxon>Streptomyces</taxon>
    </lineage>
</organism>
<dbReference type="InterPro" id="IPR008909">
    <property type="entry name" value="DALR_anticod-bd"/>
</dbReference>
<evidence type="ECO:0000256" key="3">
    <source>
        <dbReference type="ARBA" id="ARBA00022741"/>
    </source>
</evidence>
<dbReference type="InterPro" id="IPR036695">
    <property type="entry name" value="Arg-tRNA-synth_N_sf"/>
</dbReference>
<dbReference type="InterPro" id="IPR009080">
    <property type="entry name" value="tRNAsynth_Ia_anticodon-bd"/>
</dbReference>
<comment type="caution">
    <text evidence="9">The sequence shown here is derived from an EMBL/GenBank/DDBJ whole genome shotgun (WGS) entry which is preliminary data.</text>
</comment>
<evidence type="ECO:0000256" key="5">
    <source>
        <dbReference type="ARBA" id="ARBA00049339"/>
    </source>
</evidence>
<evidence type="ECO:0000313" key="10">
    <source>
        <dbReference type="Proteomes" id="UP001596112"/>
    </source>
</evidence>
<feature type="compositionally biased region" description="Low complexity" evidence="6">
    <location>
        <begin position="200"/>
        <end position="216"/>
    </location>
</feature>
<proteinExistence type="predicted"/>
<feature type="domain" description="DALR anticodon binding" evidence="7">
    <location>
        <begin position="311"/>
        <end position="484"/>
    </location>
</feature>
<evidence type="ECO:0000256" key="4">
    <source>
        <dbReference type="ARBA" id="ARBA00022840"/>
    </source>
</evidence>
<sequence length="484" mass="50509">MTPVELSRTVLHAVRRAVDQGELSVAVPARAVVTPPGPGGSGDYATNIALQLARPAGRPPRQVAEILRPHLSRTEGVAAVEITGPGFLNIHLDRNAVASLVREVLDRRDDDLPYGHSDALAGQVLRLRIPYDIRAEVVADAVGRIVASQGGRVEVHHVRSRMATPGAEPHAPGTARTPGASDTVGVPDTAGMAEPPGATEVSEASEASEASGVSSGLVPSDASDVCAALADHPGSADLPSPQDRGLDVPHPVRPISAPEPIDLRPVPAPEDPTPLGPDALRWALLHPAAHDRPRITADLLVQRAGNPLFRVRYAHARARALTRNAATLGFTSAPGRLDATASDGFGHITSVVADRGDRDHVDRIDCIDRIDHSVAAAPFTAPDAAALTTPDVAAVSDPATPLLTAISEYPHVLLRAATHRTPDRLARHLVVTADALLAFQHTVLPRGEEKPSAAHRARLALAEAAGTVLAGGLSLLGIDAPEYL</sequence>
<protein>
    <recommendedName>
        <fullName evidence="1">arginine--tRNA ligase</fullName>
        <ecNumber evidence="1">6.1.1.19</ecNumber>
    </recommendedName>
</protein>
<dbReference type="NCBIfam" id="NF045898">
    <property type="entry name" value="ArgS_rel_codon"/>
    <property type="match status" value="1"/>
</dbReference>
<dbReference type="InterPro" id="IPR001278">
    <property type="entry name" value="Arg-tRNA-ligase"/>
</dbReference>
<dbReference type="PANTHER" id="PTHR11956">
    <property type="entry name" value="ARGINYL-TRNA SYNTHETASE"/>
    <property type="match status" value="1"/>
</dbReference>
<dbReference type="EC" id="6.1.1.19" evidence="1"/>
<keyword evidence="2" id="KW-0436">Ligase</keyword>